<evidence type="ECO:0000313" key="3">
    <source>
        <dbReference type="Proteomes" id="UP000509750"/>
    </source>
</evidence>
<keyword evidence="2" id="KW-0614">Plasmid</keyword>
<dbReference type="AlphaFoldDB" id="A0A7D5GET1"/>
<name>A0A7D5GET1_9EURY</name>
<evidence type="ECO:0000256" key="1">
    <source>
        <dbReference type="SAM" id="MobiDB-lite"/>
    </source>
</evidence>
<feature type="region of interest" description="Disordered" evidence="1">
    <location>
        <begin position="1"/>
        <end position="47"/>
    </location>
</feature>
<proteinExistence type="predicted"/>
<gene>
    <name evidence="2" type="ORF">HUG10_20805</name>
</gene>
<dbReference type="EMBL" id="CP058532">
    <property type="protein sequence ID" value="QLG30045.1"/>
    <property type="molecule type" value="Genomic_DNA"/>
</dbReference>
<dbReference type="KEGG" id="halg:HUG10_20805"/>
<dbReference type="RefSeq" id="WP_179171619.1">
    <property type="nucleotide sequence ID" value="NZ_CP058532.1"/>
</dbReference>
<protein>
    <submittedName>
        <fullName evidence="2">Uncharacterized protein</fullName>
    </submittedName>
</protein>
<keyword evidence="3" id="KW-1185">Reference proteome</keyword>
<reference evidence="2 3" key="1">
    <citation type="submission" date="2020-07" db="EMBL/GenBank/DDBJ databases">
        <title>Gai3-2, isolated from salt lake.</title>
        <authorList>
            <person name="Cui H."/>
            <person name="Shi X."/>
        </authorList>
    </citation>
    <scope>NUCLEOTIDE SEQUENCE [LARGE SCALE GENOMIC DNA]</scope>
    <source>
        <strain evidence="2 3">Gai3-2</strain>
        <plasmid evidence="2 3">unnamed3</plasmid>
    </source>
</reference>
<organism evidence="2 3">
    <name type="scientific">Halorarum halophilum</name>
    <dbReference type="NCBI Taxonomy" id="2743090"/>
    <lineage>
        <taxon>Archaea</taxon>
        <taxon>Methanobacteriati</taxon>
        <taxon>Methanobacteriota</taxon>
        <taxon>Stenosarchaea group</taxon>
        <taxon>Halobacteria</taxon>
        <taxon>Halobacteriales</taxon>
        <taxon>Haloferacaceae</taxon>
        <taxon>Halorarum</taxon>
    </lineage>
</organism>
<accession>A0A7D5GET1</accession>
<evidence type="ECO:0000313" key="2">
    <source>
        <dbReference type="EMBL" id="QLG30045.1"/>
    </source>
</evidence>
<sequence length="47" mass="5219">MAADHDVELNEDPELGNGDRLSDRLDDLDLESADSSSTDEMRDLLDL</sequence>
<geneLocation type="plasmid" evidence="2 3">
    <name>unnamed3</name>
</geneLocation>
<dbReference type="Proteomes" id="UP000509750">
    <property type="component" value="Plasmid unnamed3"/>
</dbReference>
<dbReference type="GeneID" id="56031328"/>